<accession>A0A087M1U1</accession>
<dbReference type="Proteomes" id="UP000028981">
    <property type="component" value="Unassembled WGS sequence"/>
</dbReference>
<dbReference type="Pfam" id="PF22258">
    <property type="entry name" value="DUF6949"/>
    <property type="match status" value="1"/>
</dbReference>
<dbReference type="EMBL" id="JQGC01000010">
    <property type="protein sequence ID" value="KFL30844.1"/>
    <property type="molecule type" value="Genomic_DNA"/>
</dbReference>
<keyword evidence="1" id="KW-0472">Membrane</keyword>
<feature type="transmembrane region" description="Helical" evidence="1">
    <location>
        <begin position="47"/>
        <end position="66"/>
    </location>
</feature>
<keyword evidence="1" id="KW-1133">Transmembrane helix</keyword>
<reference evidence="2 3" key="1">
    <citation type="submission" date="2014-08" db="EMBL/GenBank/DDBJ databases">
        <authorList>
            <person name="Hassan Y.I."/>
            <person name="Lepp D."/>
            <person name="Zhou T."/>
        </authorList>
    </citation>
    <scope>NUCLEOTIDE SEQUENCE [LARGE SCALE GENOMIC DNA]</scope>
    <source>
        <strain evidence="2 3">IFO13584</strain>
    </source>
</reference>
<keyword evidence="3" id="KW-1185">Reference proteome</keyword>
<proteinExistence type="predicted"/>
<dbReference type="OrthoDB" id="7949320at2"/>
<evidence type="ECO:0000313" key="3">
    <source>
        <dbReference type="Proteomes" id="UP000028981"/>
    </source>
</evidence>
<dbReference type="InterPro" id="IPR053803">
    <property type="entry name" value="DUF6949"/>
</dbReference>
<protein>
    <submittedName>
        <fullName evidence="2">Uncharacterized protein</fullName>
    </submittedName>
</protein>
<feature type="transmembrane region" description="Helical" evidence="1">
    <location>
        <begin position="6"/>
        <end position="26"/>
    </location>
</feature>
<keyword evidence="1" id="KW-0812">Transmembrane</keyword>
<evidence type="ECO:0000313" key="2">
    <source>
        <dbReference type="EMBL" id="KFL30844.1"/>
    </source>
</evidence>
<feature type="transmembrane region" description="Helical" evidence="1">
    <location>
        <begin position="78"/>
        <end position="104"/>
    </location>
</feature>
<dbReference type="AlphaFoldDB" id="A0A087M1U1"/>
<name>A0A087M1U1_9HYPH</name>
<sequence>MARELLLAAFIIGVGLCIAGAGTHLYQALSRQQAMLRMDGRSLAGAAGHLVMSIVCGPYIMLHMGWQREDSSTLSMTSALIGALVGFSWAFVTGLFFMSLYVFAIR</sequence>
<comment type="caution">
    <text evidence="2">The sequence shown here is derived from an EMBL/GenBank/DDBJ whole genome shotgun (WGS) entry which is preliminary data.</text>
</comment>
<organism evidence="2 3">
    <name type="scientific">Devosia riboflavina</name>
    <dbReference type="NCBI Taxonomy" id="46914"/>
    <lineage>
        <taxon>Bacteria</taxon>
        <taxon>Pseudomonadati</taxon>
        <taxon>Pseudomonadota</taxon>
        <taxon>Alphaproteobacteria</taxon>
        <taxon>Hyphomicrobiales</taxon>
        <taxon>Devosiaceae</taxon>
        <taxon>Devosia</taxon>
    </lineage>
</organism>
<dbReference type="RefSeq" id="WP_035083283.1">
    <property type="nucleotide sequence ID" value="NZ_JQGC01000010.1"/>
</dbReference>
<evidence type="ECO:0000256" key="1">
    <source>
        <dbReference type="SAM" id="Phobius"/>
    </source>
</evidence>
<gene>
    <name evidence="2" type="ORF">JP75_12700</name>
</gene>